<evidence type="ECO:0000313" key="6">
    <source>
        <dbReference type="EMBL" id="CDM36236.1"/>
    </source>
</evidence>
<evidence type="ECO:0000256" key="1">
    <source>
        <dbReference type="ARBA" id="ARBA00004141"/>
    </source>
</evidence>
<dbReference type="Proteomes" id="UP000030686">
    <property type="component" value="Unassembled WGS sequence"/>
</dbReference>
<reference evidence="6" key="1">
    <citation type="journal article" date="2014" name="Nat. Commun.">
        <title>Multiple recent horizontal transfers of a large genomic region in cheese making fungi.</title>
        <authorList>
            <person name="Cheeseman K."/>
            <person name="Ropars J."/>
            <person name="Renault P."/>
            <person name="Dupont J."/>
            <person name="Gouzy J."/>
            <person name="Branca A."/>
            <person name="Abraham A.L."/>
            <person name="Ceppi M."/>
            <person name="Conseiller E."/>
            <person name="Debuchy R."/>
            <person name="Malagnac F."/>
            <person name="Goarin A."/>
            <person name="Silar P."/>
            <person name="Lacoste S."/>
            <person name="Sallet E."/>
            <person name="Bensimon A."/>
            <person name="Giraud T."/>
            <person name="Brygoo Y."/>
        </authorList>
    </citation>
    <scope>NUCLEOTIDE SEQUENCE [LARGE SCALE GENOMIC DNA]</scope>
    <source>
        <strain evidence="6">FM164</strain>
    </source>
</reference>
<evidence type="ECO:0000256" key="2">
    <source>
        <dbReference type="ARBA" id="ARBA00022692"/>
    </source>
</evidence>
<dbReference type="GO" id="GO:0022857">
    <property type="term" value="F:transmembrane transporter activity"/>
    <property type="evidence" value="ECO:0007669"/>
    <property type="project" value="TreeGrafter"/>
</dbReference>
<evidence type="ECO:0000256" key="4">
    <source>
        <dbReference type="ARBA" id="ARBA00023136"/>
    </source>
</evidence>
<accession>W6QJP8</accession>
<dbReference type="GO" id="GO:0005886">
    <property type="term" value="C:plasma membrane"/>
    <property type="evidence" value="ECO:0007669"/>
    <property type="project" value="TreeGrafter"/>
</dbReference>
<dbReference type="EMBL" id="HG792019">
    <property type="protein sequence ID" value="CDM36236.1"/>
    <property type="molecule type" value="Genomic_DNA"/>
</dbReference>
<dbReference type="OrthoDB" id="10021397at2759"/>
<organism evidence="6 7">
    <name type="scientific">Penicillium roqueforti (strain FM164)</name>
    <dbReference type="NCBI Taxonomy" id="1365484"/>
    <lineage>
        <taxon>Eukaryota</taxon>
        <taxon>Fungi</taxon>
        <taxon>Dikarya</taxon>
        <taxon>Ascomycota</taxon>
        <taxon>Pezizomycotina</taxon>
        <taxon>Eurotiomycetes</taxon>
        <taxon>Eurotiomycetidae</taxon>
        <taxon>Eurotiales</taxon>
        <taxon>Aspergillaceae</taxon>
        <taxon>Penicillium</taxon>
    </lineage>
</organism>
<dbReference type="PANTHER" id="PTHR23501:SF198">
    <property type="entry name" value="AZOLE RESISTANCE PROTEIN 1-RELATED"/>
    <property type="match status" value="1"/>
</dbReference>
<feature type="transmembrane region" description="Helical" evidence="5">
    <location>
        <begin position="194"/>
        <end position="212"/>
    </location>
</feature>
<keyword evidence="2 5" id="KW-0812">Transmembrane</keyword>
<dbReference type="PANTHER" id="PTHR23501">
    <property type="entry name" value="MAJOR FACILITATOR SUPERFAMILY"/>
    <property type="match status" value="1"/>
</dbReference>
<keyword evidence="7" id="KW-1185">Reference proteome</keyword>
<gene>
    <name evidence="6" type="ORF">PROQFM164_S05g000069</name>
</gene>
<proteinExistence type="predicted"/>
<sequence>MPRSTHNLRKEMRFGFPYRYIRMDGASFLLLYYIPIWFQGAPGTSPFGAGVDTLPLGIANALSSLLGGILIGPHLAIPHFWFEIYFPRGRSVHHIHDRHRHGKMDWVPNSLRPWHGWENDKAINYCHVIDSAIFTGVAQSLFINHLDQNIAKTDIPSIDTSQIMTGGVMTLTNGLHGADKIAVLDAFNKAMVDMWLLPLALCCIKIIGAVIVERRKIRGREKETKESASAPV</sequence>
<evidence type="ECO:0000256" key="5">
    <source>
        <dbReference type="SAM" id="Phobius"/>
    </source>
</evidence>
<name>W6QJP8_PENRF</name>
<protein>
    <recommendedName>
        <fullName evidence="8">Major facilitator superfamily domain, general substrate transporter</fullName>
    </recommendedName>
</protein>
<keyword evidence="4 5" id="KW-0472">Membrane</keyword>
<evidence type="ECO:0000313" key="7">
    <source>
        <dbReference type="Proteomes" id="UP000030686"/>
    </source>
</evidence>
<evidence type="ECO:0000256" key="3">
    <source>
        <dbReference type="ARBA" id="ARBA00022989"/>
    </source>
</evidence>
<keyword evidence="3 5" id="KW-1133">Transmembrane helix</keyword>
<evidence type="ECO:0008006" key="8">
    <source>
        <dbReference type="Google" id="ProtNLM"/>
    </source>
</evidence>
<comment type="subcellular location">
    <subcellularLocation>
        <location evidence="1">Membrane</location>
        <topology evidence="1">Multi-pass membrane protein</topology>
    </subcellularLocation>
</comment>
<dbReference type="AlphaFoldDB" id="W6QJP8"/>